<dbReference type="PANTHER" id="PTHR10656">
    <property type="entry name" value="CELL FATE DETERMINING PROTEIN MAB21-RELATED"/>
    <property type="match status" value="1"/>
</dbReference>
<dbReference type="PANTHER" id="PTHR10656:SF69">
    <property type="entry name" value="MAB-21-LIKE HHH_H2TH-LIKE DOMAIN-CONTAINING PROTEIN"/>
    <property type="match status" value="1"/>
</dbReference>
<evidence type="ECO:0000313" key="5">
    <source>
        <dbReference type="Proteomes" id="UP000507470"/>
    </source>
</evidence>
<accession>A0A6J8CFW6</accession>
<sequence length="742" mass="86703">MDTNSNKLENDDYKNMYEMKKNTYWEKYGVKRFHYRGRRKYTPLVYPSGDGGMIISNDVFGLTIRQFERTYNSCLDRRKTHEQWILNLRYPNKSSNEYLEYLQNCTDCGKEHLFLDENDFKQTDLVRHLIKTIGIEIDIRNRQRLFIIQDMIDDVDISKLKQILSGSLAEGLNLPSSDLDIMFVIKDIDVIENLRNIKHTLQRTTFVMETDTVHPGFARLSLLPRRQGESGPNKSIRNNRYLSVKEFLNLISNQYRAYNFVQHGPCISDKNQNFDFAFCLRSKYLPNIAVAWSWRYRQQWPSTYVIDKIKNNGCLLVPIGPKNVSNCNCLWRLSFSVAEKHLVHSFNFTQLLCYGLLKLTLKHIVNINDHVKDLLCSYFLKTALFWVSEGVDIDTFKLPKLFFCFSLCLNKLISWVKNCHCPNYFIPEHNMFLGKITPDNNRILLHVLDSIQLSGIDGLRNTLFPRRNRNDRLLYSISETSFIMQDFLFYRICELYNSTDISHCYKVLTIIECLLKSESSSFIIAVCKHYYAKSSQYAVQLLPLPTPCKKYNKHKLYHRLLQDGIKTDAVSGWLLYASFYYVTGQFSVTLKLTDYVLSKCSPDMINITCDEYSEDQKNSYRHNVHSTMTLNEKIKKATVDNVVYMKQSSLIPKELQREVEDSHINISPVVMSHCLRFLCYHHIGDIFNRQQELHDLFLSGISKNVNKGLDLKCLKLLAVCHDISGQKGAAYMCRRLSSKLVR</sequence>
<dbReference type="Pfam" id="PF20266">
    <property type="entry name" value="Mab-21_C"/>
    <property type="match status" value="1"/>
</dbReference>
<name>A0A6J8CFW6_MYTCO</name>
<evidence type="ECO:0000313" key="4">
    <source>
        <dbReference type="EMBL" id="CAC5394551.1"/>
    </source>
</evidence>
<feature type="domain" description="Mab-21-like HhH/H2TH-like" evidence="3">
    <location>
        <begin position="365"/>
        <end position="440"/>
    </location>
</feature>
<evidence type="ECO:0000259" key="2">
    <source>
        <dbReference type="Pfam" id="PF03281"/>
    </source>
</evidence>
<dbReference type="InterPro" id="IPR046903">
    <property type="entry name" value="Mab-21-like_nuc_Trfase"/>
</dbReference>
<dbReference type="AlphaFoldDB" id="A0A6J8CFW6"/>
<organism evidence="4 5">
    <name type="scientific">Mytilus coruscus</name>
    <name type="common">Sea mussel</name>
    <dbReference type="NCBI Taxonomy" id="42192"/>
    <lineage>
        <taxon>Eukaryota</taxon>
        <taxon>Metazoa</taxon>
        <taxon>Spiralia</taxon>
        <taxon>Lophotrochozoa</taxon>
        <taxon>Mollusca</taxon>
        <taxon>Bivalvia</taxon>
        <taxon>Autobranchia</taxon>
        <taxon>Pteriomorphia</taxon>
        <taxon>Mytilida</taxon>
        <taxon>Mytiloidea</taxon>
        <taxon>Mytilidae</taxon>
        <taxon>Mytilinae</taxon>
        <taxon>Mytilus</taxon>
    </lineage>
</organism>
<feature type="domain" description="Mab-21-like nucleotidyltransferase" evidence="2">
    <location>
        <begin position="275"/>
        <end position="344"/>
    </location>
</feature>
<keyword evidence="5" id="KW-1185">Reference proteome</keyword>
<proteinExistence type="inferred from homology"/>
<dbReference type="SMART" id="SM01265">
    <property type="entry name" value="Mab-21"/>
    <property type="match status" value="1"/>
</dbReference>
<comment type="similarity">
    <text evidence="1">Belongs to the mab-21 family.</text>
</comment>
<protein>
    <submittedName>
        <fullName evidence="4">Uncharacterized protein</fullName>
    </submittedName>
</protein>
<dbReference type="InterPro" id="IPR046906">
    <property type="entry name" value="Mab-21_HhH/H2TH-like"/>
</dbReference>
<dbReference type="Gene3D" id="1.10.1410.40">
    <property type="match status" value="1"/>
</dbReference>
<gene>
    <name evidence="4" type="ORF">MCOR_29286</name>
</gene>
<evidence type="ECO:0000256" key="1">
    <source>
        <dbReference type="ARBA" id="ARBA00008307"/>
    </source>
</evidence>
<dbReference type="Proteomes" id="UP000507470">
    <property type="component" value="Unassembled WGS sequence"/>
</dbReference>
<dbReference type="InterPro" id="IPR024810">
    <property type="entry name" value="MAB21L/cGLR"/>
</dbReference>
<evidence type="ECO:0000259" key="3">
    <source>
        <dbReference type="Pfam" id="PF20266"/>
    </source>
</evidence>
<dbReference type="EMBL" id="CACVKT020005309">
    <property type="protein sequence ID" value="CAC5394551.1"/>
    <property type="molecule type" value="Genomic_DNA"/>
</dbReference>
<reference evidence="4 5" key="1">
    <citation type="submission" date="2020-06" db="EMBL/GenBank/DDBJ databases">
        <authorList>
            <person name="Li R."/>
            <person name="Bekaert M."/>
        </authorList>
    </citation>
    <scope>NUCLEOTIDE SEQUENCE [LARGE SCALE GENOMIC DNA]</scope>
    <source>
        <strain evidence="5">wild</strain>
    </source>
</reference>
<dbReference type="OrthoDB" id="5950246at2759"/>
<dbReference type="Pfam" id="PF03281">
    <property type="entry name" value="Mab-21"/>
    <property type="match status" value="1"/>
</dbReference>